<evidence type="ECO:0000313" key="15">
    <source>
        <dbReference type="Proteomes" id="UP000275727"/>
    </source>
</evidence>
<name>A0AAD1D714_SPHMI</name>
<protein>
    <submittedName>
        <fullName evidence="14">Kef-type potassium/proton antiporter (CPA2 family)</fullName>
    </submittedName>
    <submittedName>
        <fullName evidence="13">Potassium transporter TrkA</fullName>
    </submittedName>
</protein>
<sequence>MAADPLFSPGFRDALVILGATGLVIPAFHRLRISPVIGFIVVGLLIGPSGLGRLGDALPWVRHISINDREVIEPFAEIGIILLLFSIGLELSFRRLWDLRRLVFLIGPAELAISGGLIGFLLHQFTDLGAVVSLMLGIALAMSSTALVLPMTGTKSPIGKPAFAMLLFEDLAIVPIIFVMGVISPLPGGDDAGDLTRTVFLGAIVVIALLVLGRLLLPRLFRQAARTKSPELFLAVSLVVVMGASLATSAVGLSPIVGALLAGLVIAETEYRMQVEVTVEPFKNLALGIFLMTVGMSLDFELIARMWPFLMLAIVGIILVKALVTSSLLRLSGVPRGVAANVGVLMASPSETTLIVLAAAVQARVIGTDTAAFWQIVTAVGLTATPLLARIGSDTARRVDPATPEPTRDLSESGGRTIVAGYGRVGQMVTDMLVRHEQPFVIVDADVDMVDLGRKRGHEIVFGDVGRPGLLDHLGIAQARSIVLTMDDPVQLIATTRAVRAAHPDLCIIARAKDAEHAAQLYRAGATDAVPETLESSLQLAEAVLVDIGRPMGLVIASIHEMREIKREKIKAMVPDLPREPLKAASRLRRSDEDSAE</sequence>
<dbReference type="GO" id="GO:0016020">
    <property type="term" value="C:membrane"/>
    <property type="evidence" value="ECO:0007669"/>
    <property type="project" value="InterPro"/>
</dbReference>
<evidence type="ECO:0000256" key="1">
    <source>
        <dbReference type="ARBA" id="ARBA00004127"/>
    </source>
</evidence>
<keyword evidence="2" id="KW-0813">Transport</keyword>
<dbReference type="RefSeq" id="WP_121049010.1">
    <property type="nucleotide sequence ID" value="NZ_AP018711.1"/>
</dbReference>
<evidence type="ECO:0000313" key="16">
    <source>
        <dbReference type="Proteomes" id="UP000276029"/>
    </source>
</evidence>
<dbReference type="FunFam" id="3.40.50.720:FF:000036">
    <property type="entry name" value="Glutathione-regulated potassium-efflux system protein KefB"/>
    <property type="match status" value="1"/>
</dbReference>
<feature type="transmembrane region" description="Helical" evidence="11">
    <location>
        <begin position="35"/>
        <end position="55"/>
    </location>
</feature>
<dbReference type="GO" id="GO:0012505">
    <property type="term" value="C:endomembrane system"/>
    <property type="evidence" value="ECO:0007669"/>
    <property type="project" value="UniProtKB-SubCell"/>
</dbReference>
<feature type="transmembrane region" description="Helical" evidence="11">
    <location>
        <begin position="162"/>
        <end position="183"/>
    </location>
</feature>
<feature type="transmembrane region" description="Helical" evidence="11">
    <location>
        <begin position="309"/>
        <end position="331"/>
    </location>
</feature>
<evidence type="ECO:0000256" key="3">
    <source>
        <dbReference type="ARBA" id="ARBA00022449"/>
    </source>
</evidence>
<dbReference type="PANTHER" id="PTHR46157:SF4">
    <property type="entry name" value="K(+) EFFLUX ANTIPORTER 3, CHLOROPLASTIC"/>
    <property type="match status" value="1"/>
</dbReference>
<evidence type="ECO:0000313" key="13">
    <source>
        <dbReference type="EMBL" id="BBE35078.1"/>
    </source>
</evidence>
<keyword evidence="4" id="KW-0633">Potassium transport</keyword>
<keyword evidence="7 11" id="KW-1133">Transmembrane helix</keyword>
<feature type="domain" description="RCK N-terminal" evidence="12">
    <location>
        <begin position="414"/>
        <end position="531"/>
    </location>
</feature>
<dbReference type="PANTHER" id="PTHR46157">
    <property type="entry name" value="K(+) EFFLUX ANTIPORTER 3, CHLOROPLASTIC"/>
    <property type="match status" value="1"/>
</dbReference>
<evidence type="ECO:0000259" key="12">
    <source>
        <dbReference type="PROSITE" id="PS51201"/>
    </source>
</evidence>
<accession>A0AAD1D714</accession>
<dbReference type="Gene3D" id="1.20.1530.20">
    <property type="match status" value="1"/>
</dbReference>
<dbReference type="EMBL" id="AP018711">
    <property type="protein sequence ID" value="BBE35078.1"/>
    <property type="molecule type" value="Genomic_DNA"/>
</dbReference>
<keyword evidence="3" id="KW-0050">Antiport</keyword>
<dbReference type="GO" id="GO:0015297">
    <property type="term" value="F:antiporter activity"/>
    <property type="evidence" value="ECO:0007669"/>
    <property type="project" value="UniProtKB-KW"/>
</dbReference>
<feature type="transmembrane region" description="Helical" evidence="11">
    <location>
        <begin position="102"/>
        <end position="122"/>
    </location>
</feature>
<dbReference type="KEGG" id="smic:SmB9_27360"/>
<keyword evidence="6" id="KW-0630">Potassium</keyword>
<dbReference type="Proteomes" id="UP000275727">
    <property type="component" value="Chromosome"/>
</dbReference>
<feature type="transmembrane region" description="Helical" evidence="11">
    <location>
        <begin position="338"/>
        <end position="360"/>
    </location>
</feature>
<reference evidence="13 15" key="1">
    <citation type="submission" date="2018-06" db="EMBL/GenBank/DDBJ databases">
        <title>Complete Genome Sequence of the Microcystin-Degrading Bacterium Sphingosinicella microcystinivorans Strain B-9.</title>
        <authorList>
            <person name="Jin H."/>
            <person name="Nishizawa T."/>
            <person name="Guo Y."/>
            <person name="Nishizawa A."/>
            <person name="Park H."/>
            <person name="Kato H."/>
            <person name="Tsuji K."/>
            <person name="Harada K."/>
        </authorList>
    </citation>
    <scope>NUCLEOTIDE SEQUENCE [LARGE SCALE GENOMIC DNA]</scope>
    <source>
        <strain evidence="13 15">B9</strain>
    </source>
</reference>
<gene>
    <name evidence="14" type="ORF">DFR51_1634</name>
    <name evidence="13" type="ORF">SmB9_27360</name>
</gene>
<keyword evidence="8" id="KW-0406">Ion transport</keyword>
<evidence type="ECO:0000256" key="6">
    <source>
        <dbReference type="ARBA" id="ARBA00022958"/>
    </source>
</evidence>
<evidence type="ECO:0000256" key="4">
    <source>
        <dbReference type="ARBA" id="ARBA00022538"/>
    </source>
</evidence>
<dbReference type="EMBL" id="RBWX01000007">
    <property type="protein sequence ID" value="RKS92058.1"/>
    <property type="molecule type" value="Genomic_DNA"/>
</dbReference>
<feature type="transmembrane region" description="Helical" evidence="11">
    <location>
        <begin position="6"/>
        <end position="28"/>
    </location>
</feature>
<reference evidence="14 16" key="2">
    <citation type="submission" date="2018-10" db="EMBL/GenBank/DDBJ databases">
        <title>Genomic Encyclopedia of Type Strains, Phase IV (KMG-IV): sequencing the most valuable type-strain genomes for metagenomic binning, comparative biology and taxonomic classification.</title>
        <authorList>
            <person name="Goeker M."/>
        </authorList>
    </citation>
    <scope>NUCLEOTIDE SEQUENCE [LARGE SCALE GENOMIC DNA]</scope>
    <source>
        <strain evidence="14 16">DSM 19791</strain>
    </source>
</reference>
<evidence type="ECO:0000313" key="14">
    <source>
        <dbReference type="EMBL" id="RKS92058.1"/>
    </source>
</evidence>
<dbReference type="InterPro" id="IPR036291">
    <property type="entry name" value="NAD(P)-bd_dom_sf"/>
</dbReference>
<keyword evidence="16" id="KW-1185">Reference proteome</keyword>
<keyword evidence="9 11" id="KW-0472">Membrane</keyword>
<evidence type="ECO:0000256" key="2">
    <source>
        <dbReference type="ARBA" id="ARBA00022448"/>
    </source>
</evidence>
<evidence type="ECO:0000256" key="11">
    <source>
        <dbReference type="SAM" id="Phobius"/>
    </source>
</evidence>
<dbReference type="Gene3D" id="3.40.50.720">
    <property type="entry name" value="NAD(P)-binding Rossmann-like Domain"/>
    <property type="match status" value="1"/>
</dbReference>
<dbReference type="InterPro" id="IPR038770">
    <property type="entry name" value="Na+/solute_symporter_sf"/>
</dbReference>
<evidence type="ECO:0000256" key="8">
    <source>
        <dbReference type="ARBA" id="ARBA00023065"/>
    </source>
</evidence>
<evidence type="ECO:0000256" key="5">
    <source>
        <dbReference type="ARBA" id="ARBA00022692"/>
    </source>
</evidence>
<organism evidence="13 15">
    <name type="scientific">Sphingosinicella microcystinivorans</name>
    <dbReference type="NCBI Taxonomy" id="335406"/>
    <lineage>
        <taxon>Bacteria</taxon>
        <taxon>Pseudomonadati</taxon>
        <taxon>Pseudomonadota</taxon>
        <taxon>Alphaproteobacteria</taxon>
        <taxon>Sphingomonadales</taxon>
        <taxon>Sphingosinicellaceae</taxon>
        <taxon>Sphingosinicella</taxon>
    </lineage>
</organism>
<dbReference type="GO" id="GO:1902600">
    <property type="term" value="P:proton transmembrane transport"/>
    <property type="evidence" value="ECO:0007669"/>
    <property type="project" value="InterPro"/>
</dbReference>
<feature type="transmembrane region" description="Helical" evidence="11">
    <location>
        <begin position="195"/>
        <end position="217"/>
    </location>
</feature>
<feature type="transmembrane region" description="Helical" evidence="11">
    <location>
        <begin position="372"/>
        <end position="389"/>
    </location>
</feature>
<dbReference type="SUPFAM" id="SSF51735">
    <property type="entry name" value="NAD(P)-binding Rossmann-fold domains"/>
    <property type="match status" value="1"/>
</dbReference>
<dbReference type="AlphaFoldDB" id="A0AAD1D714"/>
<dbReference type="Pfam" id="PF00999">
    <property type="entry name" value="Na_H_Exchanger"/>
    <property type="match status" value="1"/>
</dbReference>
<dbReference type="InterPro" id="IPR003148">
    <property type="entry name" value="RCK_N"/>
</dbReference>
<keyword evidence="5 11" id="KW-0812">Transmembrane</keyword>
<comment type="subcellular location">
    <subcellularLocation>
        <location evidence="1">Endomembrane system</location>
        <topology evidence="1">Multi-pass membrane protein</topology>
    </subcellularLocation>
</comment>
<evidence type="ECO:0000256" key="10">
    <source>
        <dbReference type="SAM" id="MobiDB-lite"/>
    </source>
</evidence>
<dbReference type="GO" id="GO:0006813">
    <property type="term" value="P:potassium ion transport"/>
    <property type="evidence" value="ECO:0007669"/>
    <property type="project" value="UniProtKB-KW"/>
</dbReference>
<feature type="region of interest" description="Disordered" evidence="10">
    <location>
        <begin position="576"/>
        <end position="597"/>
    </location>
</feature>
<dbReference type="InterPro" id="IPR006153">
    <property type="entry name" value="Cation/H_exchanger_TM"/>
</dbReference>
<feature type="transmembrane region" description="Helical" evidence="11">
    <location>
        <begin position="229"/>
        <end position="247"/>
    </location>
</feature>
<dbReference type="Pfam" id="PF02254">
    <property type="entry name" value="TrkA_N"/>
    <property type="match status" value="1"/>
</dbReference>
<evidence type="ECO:0000256" key="9">
    <source>
        <dbReference type="ARBA" id="ARBA00023136"/>
    </source>
</evidence>
<feature type="transmembrane region" description="Helical" evidence="11">
    <location>
        <begin position="75"/>
        <end position="93"/>
    </location>
</feature>
<dbReference type="Proteomes" id="UP000276029">
    <property type="component" value="Unassembled WGS sequence"/>
</dbReference>
<proteinExistence type="predicted"/>
<feature type="transmembrane region" description="Helical" evidence="11">
    <location>
        <begin position="128"/>
        <end position="150"/>
    </location>
</feature>
<dbReference type="PROSITE" id="PS51201">
    <property type="entry name" value="RCK_N"/>
    <property type="match status" value="1"/>
</dbReference>
<evidence type="ECO:0000256" key="7">
    <source>
        <dbReference type="ARBA" id="ARBA00022989"/>
    </source>
</evidence>